<dbReference type="SUPFAM" id="SSF52091">
    <property type="entry name" value="SpoIIaa-like"/>
    <property type="match status" value="1"/>
</dbReference>
<protein>
    <recommendedName>
        <fullName evidence="1">STAS domain-containing protein</fullName>
    </recommendedName>
</protein>
<accession>A0ABP5QU42</accession>
<dbReference type="PROSITE" id="PS50801">
    <property type="entry name" value="STAS"/>
    <property type="match status" value="1"/>
</dbReference>
<dbReference type="InterPro" id="IPR002645">
    <property type="entry name" value="STAS_dom"/>
</dbReference>
<dbReference type="InterPro" id="IPR036513">
    <property type="entry name" value="STAS_dom_sf"/>
</dbReference>
<evidence type="ECO:0000259" key="1">
    <source>
        <dbReference type="PROSITE" id="PS50801"/>
    </source>
</evidence>
<keyword evidence="3" id="KW-1185">Reference proteome</keyword>
<feature type="domain" description="STAS" evidence="1">
    <location>
        <begin position="3"/>
        <end position="76"/>
    </location>
</feature>
<comment type="caution">
    <text evidence="2">The sequence shown here is derived from an EMBL/GenBank/DDBJ whole genome shotgun (WGS) entry which is preliminary data.</text>
</comment>
<name>A0ABP5QU42_9ACTN</name>
<sequence>MSIQREFEDADGIGVLYLTDSLGEQAAHRFQGAFDWAVARCFRAAVIDISALVGFNAAGEGVIVDAHRSLATAGRR</sequence>
<evidence type="ECO:0000313" key="3">
    <source>
        <dbReference type="Proteomes" id="UP001500305"/>
    </source>
</evidence>
<dbReference type="EMBL" id="BAAATR010000010">
    <property type="protein sequence ID" value="GAA2244464.1"/>
    <property type="molecule type" value="Genomic_DNA"/>
</dbReference>
<organism evidence="2 3">
    <name type="scientific">Kitasatospora cystarginea</name>
    <dbReference type="NCBI Taxonomy" id="58350"/>
    <lineage>
        <taxon>Bacteria</taxon>
        <taxon>Bacillati</taxon>
        <taxon>Actinomycetota</taxon>
        <taxon>Actinomycetes</taxon>
        <taxon>Kitasatosporales</taxon>
        <taxon>Streptomycetaceae</taxon>
        <taxon>Kitasatospora</taxon>
    </lineage>
</organism>
<proteinExistence type="predicted"/>
<dbReference type="RefSeq" id="WP_344636651.1">
    <property type="nucleotide sequence ID" value="NZ_BAAATR010000010.1"/>
</dbReference>
<reference evidence="3" key="1">
    <citation type="journal article" date="2019" name="Int. J. Syst. Evol. Microbiol.">
        <title>The Global Catalogue of Microorganisms (GCM) 10K type strain sequencing project: providing services to taxonomists for standard genome sequencing and annotation.</title>
        <authorList>
            <consortium name="The Broad Institute Genomics Platform"/>
            <consortium name="The Broad Institute Genome Sequencing Center for Infectious Disease"/>
            <person name="Wu L."/>
            <person name="Ma J."/>
        </authorList>
    </citation>
    <scope>NUCLEOTIDE SEQUENCE [LARGE SCALE GENOMIC DNA]</scope>
    <source>
        <strain evidence="3">JCM 7356</strain>
    </source>
</reference>
<evidence type="ECO:0000313" key="2">
    <source>
        <dbReference type="EMBL" id="GAA2244464.1"/>
    </source>
</evidence>
<gene>
    <name evidence="2" type="ORF">GCM10010430_27840</name>
</gene>
<dbReference type="Gene3D" id="3.30.750.24">
    <property type="entry name" value="STAS domain"/>
    <property type="match status" value="1"/>
</dbReference>
<dbReference type="Proteomes" id="UP001500305">
    <property type="component" value="Unassembled WGS sequence"/>
</dbReference>